<comment type="caution">
    <text evidence="16">The sequence shown here is derived from an EMBL/GenBank/DDBJ whole genome shotgun (WGS) entry which is preliminary data.</text>
</comment>
<evidence type="ECO:0000259" key="13">
    <source>
        <dbReference type="Pfam" id="PF06333"/>
    </source>
</evidence>
<feature type="compositionally biased region" description="Polar residues" evidence="12">
    <location>
        <begin position="108"/>
        <end position="128"/>
    </location>
</feature>
<evidence type="ECO:0000256" key="5">
    <source>
        <dbReference type="ARBA" id="ARBA00023015"/>
    </source>
</evidence>
<evidence type="ECO:0000256" key="3">
    <source>
        <dbReference type="ARBA" id="ARBA00019618"/>
    </source>
</evidence>
<evidence type="ECO:0000313" key="16">
    <source>
        <dbReference type="EMBL" id="KZZ96736.1"/>
    </source>
</evidence>
<dbReference type="PANTHER" id="PTHR48249:SF3">
    <property type="entry name" value="MEDIATOR OF RNA POLYMERASE II TRANSCRIPTION SUBUNIT 13"/>
    <property type="match status" value="1"/>
</dbReference>
<dbReference type="InterPro" id="IPR041285">
    <property type="entry name" value="MID_MedPIWI"/>
</dbReference>
<comment type="function">
    <text evidence="9 11">Component of the SRB8-11 complex. The SRB8-11 complex is a regulatory module of the Mediator complex which is itself involved in regulation of basal and activated RNA polymerase II-dependent transcription. The SRB8-11 complex may be involved in the transcriptional repression of a subset of genes regulated by Mediator. It may inhibit the association of the Mediator complex with RNA polymerase II to form the holoenzyme complex.</text>
</comment>
<accession>A0A168CL24</accession>
<evidence type="ECO:0000259" key="15">
    <source>
        <dbReference type="Pfam" id="PF18296"/>
    </source>
</evidence>
<feature type="compositionally biased region" description="Polar residues" evidence="12">
    <location>
        <begin position="737"/>
        <end position="746"/>
    </location>
</feature>
<comment type="subunit">
    <text evidence="11">Component of the SRB8-11 complex, which itself associates with the Mediator complex.</text>
</comment>
<dbReference type="GO" id="GO:0003713">
    <property type="term" value="F:transcription coactivator activity"/>
    <property type="evidence" value="ECO:0007669"/>
    <property type="project" value="TreeGrafter"/>
</dbReference>
<feature type="domain" description="Mediator complex subunit Med13 C-terminal" evidence="13">
    <location>
        <begin position="1187"/>
        <end position="1492"/>
    </location>
</feature>
<evidence type="ECO:0000313" key="17">
    <source>
        <dbReference type="Proteomes" id="UP000078544"/>
    </source>
</evidence>
<proteinExistence type="inferred from homology"/>
<protein>
    <recommendedName>
        <fullName evidence="3 11">Mediator of RNA polymerase II transcription subunit 13</fullName>
    </recommendedName>
    <alternativeName>
        <fullName evidence="10 11">Mediator complex subunit 13</fullName>
    </alternativeName>
</protein>
<feature type="domain" description="Mediator complex subunit Med13 N-terminal" evidence="14">
    <location>
        <begin position="7"/>
        <end position="381"/>
    </location>
</feature>
<feature type="compositionally biased region" description="Low complexity" evidence="12">
    <location>
        <begin position="1363"/>
        <end position="1384"/>
    </location>
</feature>
<feature type="compositionally biased region" description="Polar residues" evidence="12">
    <location>
        <begin position="474"/>
        <end position="492"/>
    </location>
</feature>
<dbReference type="GO" id="GO:0045944">
    <property type="term" value="P:positive regulation of transcription by RNA polymerase II"/>
    <property type="evidence" value="ECO:0007669"/>
    <property type="project" value="TreeGrafter"/>
</dbReference>
<feature type="region of interest" description="Disordered" evidence="12">
    <location>
        <begin position="1353"/>
        <end position="1388"/>
    </location>
</feature>
<feature type="compositionally biased region" description="Basic and acidic residues" evidence="12">
    <location>
        <begin position="704"/>
        <end position="713"/>
    </location>
</feature>
<dbReference type="InterPro" id="IPR021643">
    <property type="entry name" value="Mediator_Med13_N"/>
</dbReference>
<keyword evidence="4 11" id="KW-0678">Repressor</keyword>
<dbReference type="Pfam" id="PF06333">
    <property type="entry name" value="Med13_C"/>
    <property type="match status" value="1"/>
</dbReference>
<evidence type="ECO:0000256" key="9">
    <source>
        <dbReference type="ARBA" id="ARBA00025661"/>
    </source>
</evidence>
<keyword evidence="7 11" id="KW-0804">Transcription</keyword>
<feature type="compositionally biased region" description="Basic and acidic residues" evidence="12">
    <location>
        <begin position="523"/>
        <end position="540"/>
    </location>
</feature>
<evidence type="ECO:0000256" key="11">
    <source>
        <dbReference type="RuleBase" id="RU364134"/>
    </source>
</evidence>
<feature type="region of interest" description="Disordered" evidence="12">
    <location>
        <begin position="108"/>
        <end position="160"/>
    </location>
</feature>
<dbReference type="InterPro" id="IPR051139">
    <property type="entry name" value="Mediator_complx_sub13"/>
</dbReference>
<dbReference type="Pfam" id="PF11597">
    <property type="entry name" value="Med13_N"/>
    <property type="match status" value="1"/>
</dbReference>
<dbReference type="PANTHER" id="PTHR48249">
    <property type="entry name" value="MEDIATOR OF RNA POLYMERASE II TRANSCRIPTION SUBUNIT 13"/>
    <property type="match status" value="1"/>
</dbReference>
<name>A0A168CL24_9HYPO</name>
<dbReference type="Proteomes" id="UP000078544">
    <property type="component" value="Unassembled WGS sequence"/>
</dbReference>
<feature type="domain" description="MID" evidence="15">
    <location>
        <begin position="1007"/>
        <end position="1179"/>
    </location>
</feature>
<comment type="subcellular location">
    <subcellularLocation>
        <location evidence="1 11">Nucleus</location>
    </subcellularLocation>
</comment>
<dbReference type="InterPro" id="IPR009401">
    <property type="entry name" value="Med13_C"/>
</dbReference>
<dbReference type="OrthoDB" id="103819at2759"/>
<feature type="compositionally biased region" description="Polar residues" evidence="12">
    <location>
        <begin position="504"/>
        <end position="513"/>
    </location>
</feature>
<feature type="region of interest" description="Disordered" evidence="12">
    <location>
        <begin position="430"/>
        <end position="540"/>
    </location>
</feature>
<evidence type="ECO:0000256" key="6">
    <source>
        <dbReference type="ARBA" id="ARBA00023159"/>
    </source>
</evidence>
<dbReference type="Pfam" id="PF18296">
    <property type="entry name" value="MID_MedPIWI"/>
    <property type="match status" value="1"/>
</dbReference>
<keyword evidence="17" id="KW-1185">Reference proteome</keyword>
<keyword evidence="5 11" id="KW-0805">Transcription regulation</keyword>
<feature type="compositionally biased region" description="Polar residues" evidence="12">
    <location>
        <begin position="143"/>
        <end position="158"/>
    </location>
</feature>
<evidence type="ECO:0000256" key="12">
    <source>
        <dbReference type="SAM" id="MobiDB-lite"/>
    </source>
</evidence>
<evidence type="ECO:0000256" key="2">
    <source>
        <dbReference type="ARBA" id="ARBA00009354"/>
    </source>
</evidence>
<gene>
    <name evidence="16" type="ORF">AAL_03965</name>
</gene>
<evidence type="ECO:0000256" key="4">
    <source>
        <dbReference type="ARBA" id="ARBA00022491"/>
    </source>
</evidence>
<feature type="region of interest" description="Disordered" evidence="12">
    <location>
        <begin position="704"/>
        <end position="788"/>
    </location>
</feature>
<reference evidence="16 17" key="1">
    <citation type="journal article" date="2016" name="Genome Biol. Evol.">
        <title>Divergent and convergent evolution of fungal pathogenicity.</title>
        <authorList>
            <person name="Shang Y."/>
            <person name="Xiao G."/>
            <person name="Zheng P."/>
            <person name="Cen K."/>
            <person name="Zhan S."/>
            <person name="Wang C."/>
        </authorList>
    </citation>
    <scope>NUCLEOTIDE SEQUENCE [LARGE SCALE GENOMIC DNA]</scope>
    <source>
        <strain evidence="16 17">RCEF 2490</strain>
    </source>
</reference>
<evidence type="ECO:0000259" key="14">
    <source>
        <dbReference type="Pfam" id="PF11597"/>
    </source>
</evidence>
<feature type="compositionally biased region" description="Polar residues" evidence="12">
    <location>
        <begin position="1353"/>
        <end position="1362"/>
    </location>
</feature>
<evidence type="ECO:0000256" key="10">
    <source>
        <dbReference type="ARBA" id="ARBA00032008"/>
    </source>
</evidence>
<evidence type="ECO:0000256" key="8">
    <source>
        <dbReference type="ARBA" id="ARBA00023242"/>
    </source>
</evidence>
<organism evidence="16 17">
    <name type="scientific">Moelleriella libera RCEF 2490</name>
    <dbReference type="NCBI Taxonomy" id="1081109"/>
    <lineage>
        <taxon>Eukaryota</taxon>
        <taxon>Fungi</taxon>
        <taxon>Dikarya</taxon>
        <taxon>Ascomycota</taxon>
        <taxon>Pezizomycotina</taxon>
        <taxon>Sordariomycetes</taxon>
        <taxon>Hypocreomycetidae</taxon>
        <taxon>Hypocreales</taxon>
        <taxon>Clavicipitaceae</taxon>
        <taxon>Moelleriella</taxon>
    </lineage>
</organism>
<sequence length="1503" mass="162900">MDAAEYETNVLVLNNVCSIVYRTFEPPRDQSQNFGLKAVDVENEYREQGHIVYYDGSRRILWHFRAVVKDATDECNGNDTGLPDFKRHALIAGDEGTFEPATLQRTRLHQQAGQLPASTTASTSQPLDASQRHALASNPPTGPSITQEQDASSSNSTVVEVHKSGQGNALDSRIVYESFVFATLLSISTALSHRSGAVPLDYRTVLIPKNMARQRLLGDTSYGAPPVVGTLRAYVTSNGDFIVSMAVSVCQGLLSLNEALGQNVAGLGSRILAAPFGMIANGQLSASSESVAISTAQTPGTQALGLRGGPDAHDSTWKQTCLKFLQLRGVAQTRLTNCFWVSLLVARPKLLEARSDLKKSQVLGTMISIPWPSPLCFRRKPVLVPSTSRVGEHILRGHEESHDPLSNARAWFNSTNERDESIAKRKAERVAALQDALPSDSRSQRPNGQSPLNLRRPSAAAAGSMYPTPPDALQNVNGVTPSLDGTLSSPGNALSAVAGPDADQSGQQTTSTIGPFESGPDVTESKGRKSDGNLLGDAEHMFGDMGGDMFGDDDITEADFNFFDEEPGELDLDAALDGLGDSMEENSPLADAQGPEKAAMVSVPIEETELSKAAVVFTKPELRHAISAQNEGPVQRGRGAKAAFAKRESSPFDPHTVFKRVRTSLAAAERANIPTHNARMPRIFERMKFDPTLPMIDKKYEHGGQFDFRRDSSPEQTKSELGAMPDFEHLRRHGKQSRGSISSFSRPTFGFEPLNPASSPGKLETRLSDGYSSSIESDGDEVSGMSNDEAMSPLRSSVKQTIVDEDAASQVTSLKENDLAEEPDHQLAAELPRLTRPTTVETPLSVLFSDPEPLSIDLSLGDEDLIQVAQILTDQAATGTLQFHQSADRAHPSAIGEQTRSGHVVDAKASVRAFRDVASSFFQGIQPARLKRFLDVQDIPLQGQPSRLQPRPIPGRDGSLEQMRLNNLYLIPGPHLEVRRADVKLSVLPSAVTFWESLGLGPSSGGKDITAICVFPNWKGMFDNARTFLGRVKSVYEILRLGSVDSMELPPDEEEGILPFEVDRISTSPDVSLSGGGSSVADRMDILRSALSNLTASSTNVVVYFVYSPNNPGTIIEACAAFQRVFDSYQKELVARKEPAVNELVLQLVSAELLSSPTSVVVTPSPELFRLCIETYDRCTLFGGPMPAPAIRLEQPLPRIIDFKLVNTPSASLTREDSCIHVAYAQTVDERWISAAWTDDRGYQQATASYCLGRKNRSPSTSVNKVAHEIWESTLDLISSWKVHWKIIITKCGPIDQHEADCWANLARQERRASVTMVLMTADTDPFLQFMPPSVKLSPHVVSFYTTPVSTPQANIVSPEQSGTPATPANGTAAATPGGEAGAESEGDAVLTDVTDQTWGAILGHRLSSSLSLVDPQPVLASGYLVKRTGARIEDTPVAMEVNLVHADASPRAYEPLLREVLSYFRGLSTLSRARGMVPADVDVRPWHIAAAEKAARAMYLLM</sequence>
<keyword evidence="8 11" id="KW-0539">Nucleus</keyword>
<keyword evidence="6 11" id="KW-0010">Activator</keyword>
<dbReference type="EMBL" id="AZGY01000007">
    <property type="protein sequence ID" value="KZZ96736.1"/>
    <property type="molecule type" value="Genomic_DNA"/>
</dbReference>
<evidence type="ECO:0000256" key="7">
    <source>
        <dbReference type="ARBA" id="ARBA00023163"/>
    </source>
</evidence>
<feature type="compositionally biased region" description="Polar residues" evidence="12">
    <location>
        <begin position="440"/>
        <end position="452"/>
    </location>
</feature>
<dbReference type="GO" id="GO:0016592">
    <property type="term" value="C:mediator complex"/>
    <property type="evidence" value="ECO:0007669"/>
    <property type="project" value="InterPro"/>
</dbReference>
<comment type="similarity">
    <text evidence="2 11">Belongs to the Mediator complex subunit 13 family.</text>
</comment>
<dbReference type="STRING" id="1081109.A0A168CL24"/>
<evidence type="ECO:0000256" key="1">
    <source>
        <dbReference type="ARBA" id="ARBA00004123"/>
    </source>
</evidence>